<dbReference type="Proteomes" id="UP001056436">
    <property type="component" value="Unassembled WGS sequence"/>
</dbReference>
<proteinExistence type="predicted"/>
<gene>
    <name evidence="2" type="ORF">CABS02_08360</name>
</gene>
<evidence type="ECO:0000313" key="2">
    <source>
        <dbReference type="EMBL" id="KAI3548242.1"/>
    </source>
</evidence>
<name>A0A9Q0AZB5_9PEZI</name>
<protein>
    <submittedName>
        <fullName evidence="2">Uncharacterized protein</fullName>
    </submittedName>
</protein>
<sequence>MKTSGPTEMEVRYTQDQAGVDSNGHTISFRGFIHAQLPRRKKKALTPPNEPARLASKQTPGIRALFSMSSGPIKQARLAVAACLPTGGADEEVTLDGHSVRPCWSSMAGEQGAVVQWRKQPSLSSALQHGYGRVSNTLGFPVSCVLVLRPANGSIDDLHAVRGERVNMNMEENERALADRQEPMNHGRRTRDLFLLPWAAMAGAVQQTVCARPHRTAGNCRLHDAAALTPRHPRKMAAEDDSKEMNQRPVGVGFGSWGDGEPGTGKSEL</sequence>
<feature type="region of interest" description="Disordered" evidence="1">
    <location>
        <begin position="233"/>
        <end position="269"/>
    </location>
</feature>
<comment type="caution">
    <text evidence="2">The sequence shown here is derived from an EMBL/GenBank/DDBJ whole genome shotgun (WGS) entry which is preliminary data.</text>
</comment>
<evidence type="ECO:0000256" key="1">
    <source>
        <dbReference type="SAM" id="MobiDB-lite"/>
    </source>
</evidence>
<dbReference type="EMBL" id="SDAQ01000050">
    <property type="protein sequence ID" value="KAI3548242.1"/>
    <property type="molecule type" value="Genomic_DNA"/>
</dbReference>
<evidence type="ECO:0000313" key="3">
    <source>
        <dbReference type="Proteomes" id="UP001056436"/>
    </source>
</evidence>
<keyword evidence="3" id="KW-1185">Reference proteome</keyword>
<feature type="compositionally biased region" description="Basic and acidic residues" evidence="1">
    <location>
        <begin position="236"/>
        <end position="246"/>
    </location>
</feature>
<organism evidence="2 3">
    <name type="scientific">Colletotrichum abscissum</name>
    <dbReference type="NCBI Taxonomy" id="1671311"/>
    <lineage>
        <taxon>Eukaryota</taxon>
        <taxon>Fungi</taxon>
        <taxon>Dikarya</taxon>
        <taxon>Ascomycota</taxon>
        <taxon>Pezizomycotina</taxon>
        <taxon>Sordariomycetes</taxon>
        <taxon>Hypocreomycetidae</taxon>
        <taxon>Glomerellales</taxon>
        <taxon>Glomerellaceae</taxon>
        <taxon>Colletotrichum</taxon>
        <taxon>Colletotrichum acutatum species complex</taxon>
    </lineage>
</organism>
<accession>A0A9Q0AZB5</accession>
<feature type="region of interest" description="Disordered" evidence="1">
    <location>
        <begin position="39"/>
        <end position="58"/>
    </location>
</feature>
<feature type="compositionally biased region" description="Gly residues" evidence="1">
    <location>
        <begin position="252"/>
        <end position="263"/>
    </location>
</feature>
<dbReference type="AlphaFoldDB" id="A0A9Q0AZB5"/>
<reference evidence="2" key="1">
    <citation type="submission" date="2019-01" db="EMBL/GenBank/DDBJ databases">
        <title>Colletotrichum abscissum LGMF1257.</title>
        <authorList>
            <person name="Baroncelli R."/>
        </authorList>
    </citation>
    <scope>NUCLEOTIDE SEQUENCE</scope>
    <source>
        <strain evidence="2">Ca142</strain>
    </source>
</reference>